<dbReference type="RefSeq" id="WP_336585733.1">
    <property type="nucleotide sequence ID" value="NZ_JBBAXC010000003.1"/>
</dbReference>
<keyword evidence="2" id="KW-1185">Reference proteome</keyword>
<dbReference type="Proteomes" id="UP001312865">
    <property type="component" value="Unassembled WGS sequence"/>
</dbReference>
<evidence type="ECO:0000313" key="2">
    <source>
        <dbReference type="Proteomes" id="UP001312865"/>
    </source>
</evidence>
<gene>
    <name evidence="1" type="ORF">WAK64_04415</name>
</gene>
<accession>A0ABU8HAF1</accession>
<reference evidence="1 2" key="1">
    <citation type="journal article" date="2018" name="J. Microbiol.">
        <title>Bacillus spongiae sp. nov., isolated from sponge of Jeju Island.</title>
        <authorList>
            <person name="Lee G.E."/>
            <person name="Im W.T."/>
            <person name="Park J.S."/>
        </authorList>
    </citation>
    <scope>NUCLEOTIDE SEQUENCE [LARGE SCALE GENOMIC DNA]</scope>
    <source>
        <strain evidence="1 2">135PIL107-10</strain>
    </source>
</reference>
<dbReference type="EMBL" id="JBBAXC010000003">
    <property type="protein sequence ID" value="MEI5906295.1"/>
    <property type="molecule type" value="Genomic_DNA"/>
</dbReference>
<organism evidence="1 2">
    <name type="scientific">Bacillus spongiae</name>
    <dbReference type="NCBI Taxonomy" id="2683610"/>
    <lineage>
        <taxon>Bacteria</taxon>
        <taxon>Bacillati</taxon>
        <taxon>Bacillota</taxon>
        <taxon>Bacilli</taxon>
        <taxon>Bacillales</taxon>
        <taxon>Bacillaceae</taxon>
        <taxon>Bacillus</taxon>
    </lineage>
</organism>
<proteinExistence type="predicted"/>
<name>A0ABU8HAF1_9BACI</name>
<sequence>MLTTKIVVPTNESFSGYSSPYIRNKDKSEYFIYLAKADKKLATIQAHEDVVLLQYSPDLELQEFIIIHDVIVDIQKKLKAEVDDTKSFMGYTEAGESAFMIRNWNEWIVYIKQSMENCQ</sequence>
<evidence type="ECO:0000313" key="1">
    <source>
        <dbReference type="EMBL" id="MEI5906295.1"/>
    </source>
</evidence>
<comment type="caution">
    <text evidence="1">The sequence shown here is derived from an EMBL/GenBank/DDBJ whole genome shotgun (WGS) entry which is preliminary data.</text>
</comment>
<protein>
    <submittedName>
        <fullName evidence="1">Uncharacterized protein</fullName>
    </submittedName>
</protein>